<evidence type="ECO:0000313" key="2">
    <source>
        <dbReference type="Proteomes" id="UP001152795"/>
    </source>
</evidence>
<dbReference type="OrthoDB" id="10436054at2759"/>
<accession>A0A6S7IJJ5</accession>
<dbReference type="AlphaFoldDB" id="A0A6S7IJJ5"/>
<gene>
    <name evidence="1" type="ORF">PACLA_8A005990</name>
</gene>
<protein>
    <submittedName>
        <fullName evidence="1">Uncharacterized protein</fullName>
    </submittedName>
</protein>
<evidence type="ECO:0000313" key="1">
    <source>
        <dbReference type="EMBL" id="CAB4017856.1"/>
    </source>
</evidence>
<sequence length="218" mass="25222">MVERLFTRDLDLLDDTSTSNRKCNVTNLINERDSFSDDLPRSVEYDLLPTINENLEGFQSTARDEAILRTRFRTRRNSHPISFCEGLTRTFKLSGGGLKCKQSQTKCRKCDSRDPMLSFKILPKEDNIVFDKHKLDKIEEGDSMTEPNEQNDADCEEESCERHIIDMPKYSKNMGLTGRRSSYPNDSTAFQQGNTLAQGIRHFTQCQEDIVSKWIKFF</sequence>
<keyword evidence="2" id="KW-1185">Reference proteome</keyword>
<proteinExistence type="predicted"/>
<organism evidence="1 2">
    <name type="scientific">Paramuricea clavata</name>
    <name type="common">Red gorgonian</name>
    <name type="synonym">Violescent sea-whip</name>
    <dbReference type="NCBI Taxonomy" id="317549"/>
    <lineage>
        <taxon>Eukaryota</taxon>
        <taxon>Metazoa</taxon>
        <taxon>Cnidaria</taxon>
        <taxon>Anthozoa</taxon>
        <taxon>Octocorallia</taxon>
        <taxon>Malacalcyonacea</taxon>
        <taxon>Plexauridae</taxon>
        <taxon>Paramuricea</taxon>
    </lineage>
</organism>
<reference evidence="1" key="1">
    <citation type="submission" date="2020-04" db="EMBL/GenBank/DDBJ databases">
        <authorList>
            <person name="Alioto T."/>
            <person name="Alioto T."/>
            <person name="Gomez Garrido J."/>
        </authorList>
    </citation>
    <scope>NUCLEOTIDE SEQUENCE</scope>
    <source>
        <strain evidence="1">A484AB</strain>
    </source>
</reference>
<dbReference type="Proteomes" id="UP001152795">
    <property type="component" value="Unassembled WGS sequence"/>
</dbReference>
<name>A0A6S7IJJ5_PARCT</name>
<comment type="caution">
    <text evidence="1">The sequence shown here is derived from an EMBL/GenBank/DDBJ whole genome shotgun (WGS) entry which is preliminary data.</text>
</comment>
<dbReference type="EMBL" id="CACRXK020009735">
    <property type="protein sequence ID" value="CAB4017856.1"/>
    <property type="molecule type" value="Genomic_DNA"/>
</dbReference>